<name>A0ABV5CFF0_9SPHI</name>
<evidence type="ECO:0000313" key="2">
    <source>
        <dbReference type="EMBL" id="MFB5946291.1"/>
    </source>
</evidence>
<dbReference type="EMBL" id="JBBVGT010000002">
    <property type="protein sequence ID" value="MFB5946291.1"/>
    <property type="molecule type" value="Genomic_DNA"/>
</dbReference>
<gene>
    <name evidence="2" type="ORF">WKR92_10640</name>
</gene>
<sequence>MKRLLITCCFVFFSCLIAFAQKDSDRFQRIEMAKVAYITKKLDLSPQEAQRFFPLYNEYRKEIRDIMYKKRSEDGPKRSYRNELDFDTEVLACKKKYREKFKTAIPASKSSRFFEVEREFREQLFKELQSRNRK</sequence>
<organism evidence="2 3">
    <name type="scientific">Albibacterium profundi</name>
    <dbReference type="NCBI Taxonomy" id="3134906"/>
    <lineage>
        <taxon>Bacteria</taxon>
        <taxon>Pseudomonadati</taxon>
        <taxon>Bacteroidota</taxon>
        <taxon>Sphingobacteriia</taxon>
        <taxon>Sphingobacteriales</taxon>
        <taxon>Sphingobacteriaceae</taxon>
        <taxon>Albibacterium</taxon>
    </lineage>
</organism>
<evidence type="ECO:0000313" key="3">
    <source>
        <dbReference type="Proteomes" id="UP001580928"/>
    </source>
</evidence>
<dbReference type="RefSeq" id="WP_375557818.1">
    <property type="nucleotide sequence ID" value="NZ_JBBVGT010000002.1"/>
</dbReference>
<comment type="caution">
    <text evidence="2">The sequence shown here is derived from an EMBL/GenBank/DDBJ whole genome shotgun (WGS) entry which is preliminary data.</text>
</comment>
<keyword evidence="3" id="KW-1185">Reference proteome</keyword>
<dbReference type="Proteomes" id="UP001580928">
    <property type="component" value="Unassembled WGS sequence"/>
</dbReference>
<feature type="chain" id="PRO_5046711843" evidence="1">
    <location>
        <begin position="21"/>
        <end position="134"/>
    </location>
</feature>
<evidence type="ECO:0000256" key="1">
    <source>
        <dbReference type="SAM" id="SignalP"/>
    </source>
</evidence>
<proteinExistence type="predicted"/>
<protein>
    <submittedName>
        <fullName evidence="2">Uncharacterized protein</fullName>
    </submittedName>
</protein>
<feature type="signal peptide" evidence="1">
    <location>
        <begin position="1"/>
        <end position="20"/>
    </location>
</feature>
<accession>A0ABV5CFF0</accession>
<reference evidence="2 3" key="1">
    <citation type="submission" date="2024-04" db="EMBL/GenBank/DDBJ databases">
        <title>Albibacterium profundi sp. nov., isolated from sediment of the Challenger Deep of Mariana Trench.</title>
        <authorList>
            <person name="Wang Y."/>
        </authorList>
    </citation>
    <scope>NUCLEOTIDE SEQUENCE [LARGE SCALE GENOMIC DNA]</scope>
    <source>
        <strain evidence="2 3">RHL897</strain>
    </source>
</reference>
<keyword evidence="1" id="KW-0732">Signal</keyword>
<dbReference type="PROSITE" id="PS51257">
    <property type="entry name" value="PROKAR_LIPOPROTEIN"/>
    <property type="match status" value="1"/>
</dbReference>